<feature type="coiled-coil region" evidence="1">
    <location>
        <begin position="113"/>
        <end position="143"/>
    </location>
</feature>
<gene>
    <name evidence="2" type="ORF">UFOVP112_380</name>
</gene>
<name>A0A6J5L6X0_9CAUD</name>
<protein>
    <submittedName>
        <fullName evidence="2">Uncharacterized protein</fullName>
    </submittedName>
</protein>
<sequence length="152" mass="16567">MTKTKKQNSTQVPNGGYSLGGYGAVPPTYSTTAPVTGAGGAGTNYSNVTLTGGAGLTYTTATGAGSWSTTIAESYYTKKPKVEITDKDLVIDGLSLRDFMHSVNERMAIMVPNPKLEEEFEELKALADRYRELEKKLLDQKTMWETLKKTDQ</sequence>
<evidence type="ECO:0000313" key="2">
    <source>
        <dbReference type="EMBL" id="CAB4129282.1"/>
    </source>
</evidence>
<dbReference type="EMBL" id="LR796233">
    <property type="protein sequence ID" value="CAB4129282.1"/>
    <property type="molecule type" value="Genomic_DNA"/>
</dbReference>
<organism evidence="2">
    <name type="scientific">uncultured Caudovirales phage</name>
    <dbReference type="NCBI Taxonomy" id="2100421"/>
    <lineage>
        <taxon>Viruses</taxon>
        <taxon>Duplodnaviria</taxon>
        <taxon>Heunggongvirae</taxon>
        <taxon>Uroviricota</taxon>
        <taxon>Caudoviricetes</taxon>
        <taxon>Peduoviridae</taxon>
        <taxon>Maltschvirus</taxon>
        <taxon>Maltschvirus maltsch</taxon>
    </lineage>
</organism>
<keyword evidence="1" id="KW-0175">Coiled coil</keyword>
<reference evidence="2" key="1">
    <citation type="submission" date="2020-04" db="EMBL/GenBank/DDBJ databases">
        <authorList>
            <person name="Chiriac C."/>
            <person name="Salcher M."/>
            <person name="Ghai R."/>
            <person name="Kavagutti S V."/>
        </authorList>
    </citation>
    <scope>NUCLEOTIDE SEQUENCE</scope>
</reference>
<evidence type="ECO:0000256" key="1">
    <source>
        <dbReference type="SAM" id="Coils"/>
    </source>
</evidence>
<proteinExistence type="predicted"/>
<accession>A0A6J5L6X0</accession>